<keyword evidence="3" id="KW-1185">Reference proteome</keyword>
<dbReference type="RefSeq" id="WP_093090574.1">
    <property type="nucleotide sequence ID" value="NZ_FOTQ01000001.1"/>
</dbReference>
<gene>
    <name evidence="2" type="ORF">SAMN04488042_101511</name>
</gene>
<keyword evidence="1" id="KW-0472">Membrane</keyword>
<evidence type="ECO:0000313" key="3">
    <source>
        <dbReference type="Proteomes" id="UP000199144"/>
    </source>
</evidence>
<feature type="transmembrane region" description="Helical" evidence="1">
    <location>
        <begin position="30"/>
        <end position="48"/>
    </location>
</feature>
<reference evidence="2 3" key="1">
    <citation type="submission" date="2016-10" db="EMBL/GenBank/DDBJ databases">
        <authorList>
            <person name="de Groot N.N."/>
        </authorList>
    </citation>
    <scope>NUCLEOTIDE SEQUENCE [LARGE SCALE GENOMIC DNA]</scope>
    <source>
        <strain evidence="2 3">DSM 15283</strain>
    </source>
</reference>
<dbReference type="AlphaFoldDB" id="A0A1I4IBQ5"/>
<proteinExistence type="predicted"/>
<accession>A0A1I4IBQ5</accession>
<keyword evidence="1" id="KW-0812">Transmembrane</keyword>
<keyword evidence="1" id="KW-1133">Transmembrane helix</keyword>
<evidence type="ECO:0000313" key="2">
    <source>
        <dbReference type="EMBL" id="SFL51191.1"/>
    </source>
</evidence>
<dbReference type="EMBL" id="FOTQ01000001">
    <property type="protein sequence ID" value="SFL51191.1"/>
    <property type="molecule type" value="Genomic_DNA"/>
</dbReference>
<dbReference type="STRING" id="254406.SAMN04488042_101511"/>
<organism evidence="2 3">
    <name type="scientific">Shimia aestuarii</name>
    <dbReference type="NCBI Taxonomy" id="254406"/>
    <lineage>
        <taxon>Bacteria</taxon>
        <taxon>Pseudomonadati</taxon>
        <taxon>Pseudomonadota</taxon>
        <taxon>Alphaproteobacteria</taxon>
        <taxon>Rhodobacterales</taxon>
        <taxon>Roseobacteraceae</taxon>
    </lineage>
</organism>
<dbReference type="OrthoDB" id="7644678at2"/>
<dbReference type="Proteomes" id="UP000199144">
    <property type="component" value="Unassembled WGS sequence"/>
</dbReference>
<protein>
    <submittedName>
        <fullName evidence="2">Uncharacterized protein</fullName>
    </submittedName>
</protein>
<feature type="transmembrane region" description="Helical" evidence="1">
    <location>
        <begin position="91"/>
        <end position="111"/>
    </location>
</feature>
<name>A0A1I4IBQ5_9RHOB</name>
<sequence length="261" mass="27395">MGPGRFTPLGIALFALPLYGGPVLAGLSHGSPATFPAFVAAFLFYIVATRKLPLKSPQDGLALFFMALVQCVLVAACMGLGLALSRLTGPLAIPLPVPVLLTVGASLWGAWRYCNASEIDATLDQALKAIESPGTFLNASDDALTDEIAALLDPVEALPATPDALRDIEETCAAHPAPIDLADALLQRTDHSDAYLLLALRLYARPEVASGLLSTADIGDLLDEAADVATPNIARAALELETRFPGYFSDETRAELAKVAE</sequence>
<feature type="transmembrane region" description="Helical" evidence="1">
    <location>
        <begin position="60"/>
        <end position="85"/>
    </location>
</feature>
<evidence type="ECO:0000256" key="1">
    <source>
        <dbReference type="SAM" id="Phobius"/>
    </source>
</evidence>